<accession>A0ACB6SIL3</accession>
<proteinExistence type="predicted"/>
<protein>
    <submittedName>
        <fullName evidence="1">Glycosylphosphatidylinositol anchor biosynthesis protein 11</fullName>
    </submittedName>
</protein>
<name>A0ACB6SIL3_9PLEO</name>
<gene>
    <name evidence="1" type="ORF">BU25DRAFT_357917</name>
</gene>
<dbReference type="EMBL" id="MU006702">
    <property type="protein sequence ID" value="KAF2632962.1"/>
    <property type="molecule type" value="Genomic_DNA"/>
</dbReference>
<sequence length="247" mass="26098">MASATGIPAAPAPKAPATPIEPLNTDVARIYTHIHPILVLSLYAYKFKDLVADPVPALLSTLLPLAVLQIAFVAVCLPPTSGTSSTQIKKQKRGEKKKAAPSTIERGINGTIVPAFLSLLLTTLASTPLLTATLVLFGAPVTSHHTHTLLAGAHIAVLSTLPLVYAHGVSGETWREVVALLLPIDEVYGGLIGTVLGAWLGAVPIPLDWDREWQKWPVTIVTGAYIGYAVGKLLGGTLLKGKKIMFE</sequence>
<reference evidence="1" key="1">
    <citation type="journal article" date="2020" name="Stud. Mycol.">
        <title>101 Dothideomycetes genomes: a test case for predicting lifestyles and emergence of pathogens.</title>
        <authorList>
            <person name="Haridas S."/>
            <person name="Albert R."/>
            <person name="Binder M."/>
            <person name="Bloem J."/>
            <person name="Labutti K."/>
            <person name="Salamov A."/>
            <person name="Andreopoulos B."/>
            <person name="Baker S."/>
            <person name="Barry K."/>
            <person name="Bills G."/>
            <person name="Bluhm B."/>
            <person name="Cannon C."/>
            <person name="Castanera R."/>
            <person name="Culley D."/>
            <person name="Daum C."/>
            <person name="Ezra D."/>
            <person name="Gonzalez J."/>
            <person name="Henrissat B."/>
            <person name="Kuo A."/>
            <person name="Liang C."/>
            <person name="Lipzen A."/>
            <person name="Lutzoni F."/>
            <person name="Magnuson J."/>
            <person name="Mondo S."/>
            <person name="Nolan M."/>
            <person name="Ohm R."/>
            <person name="Pangilinan J."/>
            <person name="Park H.-J."/>
            <person name="Ramirez L."/>
            <person name="Alfaro M."/>
            <person name="Sun H."/>
            <person name="Tritt A."/>
            <person name="Yoshinaga Y."/>
            <person name="Zwiers L.-H."/>
            <person name="Turgeon B."/>
            <person name="Goodwin S."/>
            <person name="Spatafora J."/>
            <person name="Crous P."/>
            <person name="Grigoriev I."/>
        </authorList>
    </citation>
    <scope>NUCLEOTIDE SEQUENCE</scope>
    <source>
        <strain evidence="1">CBS 525.71</strain>
    </source>
</reference>
<keyword evidence="2" id="KW-1185">Reference proteome</keyword>
<feature type="non-terminal residue" evidence="1">
    <location>
        <position position="247"/>
    </location>
</feature>
<evidence type="ECO:0000313" key="2">
    <source>
        <dbReference type="Proteomes" id="UP000799754"/>
    </source>
</evidence>
<dbReference type="Proteomes" id="UP000799754">
    <property type="component" value="Unassembled WGS sequence"/>
</dbReference>
<comment type="caution">
    <text evidence="1">The sequence shown here is derived from an EMBL/GenBank/DDBJ whole genome shotgun (WGS) entry which is preliminary data.</text>
</comment>
<organism evidence="1 2">
    <name type="scientific">Macroventuria anomochaeta</name>
    <dbReference type="NCBI Taxonomy" id="301207"/>
    <lineage>
        <taxon>Eukaryota</taxon>
        <taxon>Fungi</taxon>
        <taxon>Dikarya</taxon>
        <taxon>Ascomycota</taxon>
        <taxon>Pezizomycotina</taxon>
        <taxon>Dothideomycetes</taxon>
        <taxon>Pleosporomycetidae</taxon>
        <taxon>Pleosporales</taxon>
        <taxon>Pleosporineae</taxon>
        <taxon>Didymellaceae</taxon>
        <taxon>Macroventuria</taxon>
    </lineage>
</organism>
<evidence type="ECO:0000313" key="1">
    <source>
        <dbReference type="EMBL" id="KAF2632962.1"/>
    </source>
</evidence>